<protein>
    <submittedName>
        <fullName evidence="2">MoxR family ATPase</fullName>
    </submittedName>
</protein>
<organism evidence="2 3">
    <name type="scientific">Neobacillus rhizophilus</name>
    <dbReference type="NCBI Taxonomy" id="2833579"/>
    <lineage>
        <taxon>Bacteria</taxon>
        <taxon>Bacillati</taxon>
        <taxon>Bacillota</taxon>
        <taxon>Bacilli</taxon>
        <taxon>Bacillales</taxon>
        <taxon>Bacillaceae</taxon>
        <taxon>Neobacillus</taxon>
    </lineage>
</organism>
<dbReference type="EMBL" id="JAGYPF010000001">
    <property type="protein sequence ID" value="MBS4212041.1"/>
    <property type="molecule type" value="Genomic_DNA"/>
</dbReference>
<dbReference type="GO" id="GO:0016887">
    <property type="term" value="F:ATP hydrolysis activity"/>
    <property type="evidence" value="ECO:0007669"/>
    <property type="project" value="InterPro"/>
</dbReference>
<evidence type="ECO:0000259" key="1">
    <source>
        <dbReference type="SMART" id="SM00382"/>
    </source>
</evidence>
<dbReference type="GO" id="GO:0005524">
    <property type="term" value="F:ATP binding"/>
    <property type="evidence" value="ECO:0007669"/>
    <property type="project" value="InterPro"/>
</dbReference>
<feature type="domain" description="AAA+ ATPase" evidence="1">
    <location>
        <begin position="34"/>
        <end position="176"/>
    </location>
</feature>
<dbReference type="AlphaFoldDB" id="A0A942YVX6"/>
<dbReference type="Pfam" id="PF07726">
    <property type="entry name" value="AAA_3"/>
    <property type="match status" value="1"/>
</dbReference>
<dbReference type="SUPFAM" id="SSF52540">
    <property type="entry name" value="P-loop containing nucleoside triphosphate hydrolases"/>
    <property type="match status" value="1"/>
</dbReference>
<dbReference type="PIRSF" id="PIRSF002849">
    <property type="entry name" value="AAA_ATPase_chaperone_MoxR_prd"/>
    <property type="match status" value="1"/>
</dbReference>
<dbReference type="InterPro" id="IPR027417">
    <property type="entry name" value="P-loop_NTPase"/>
</dbReference>
<dbReference type="Pfam" id="PF17863">
    <property type="entry name" value="AAA_lid_2"/>
    <property type="match status" value="1"/>
</dbReference>
<dbReference type="SMART" id="SM00382">
    <property type="entry name" value="AAA"/>
    <property type="match status" value="1"/>
</dbReference>
<dbReference type="RefSeq" id="WP_213116515.1">
    <property type="nucleotide sequence ID" value="NZ_JAGYPF010000001.1"/>
</dbReference>
<evidence type="ECO:0000313" key="3">
    <source>
        <dbReference type="Proteomes" id="UP000679749"/>
    </source>
</evidence>
<reference evidence="2" key="1">
    <citation type="submission" date="2021-05" db="EMBL/GenBank/DDBJ databases">
        <title>Novel Bacillus species.</title>
        <authorList>
            <person name="Liu G."/>
        </authorList>
    </citation>
    <scope>NUCLEOTIDE SEQUENCE</scope>
    <source>
        <strain evidence="2">FJAT-49825</strain>
    </source>
</reference>
<sequence length="316" mass="34915">MTVTENIQSLKQEISKVIVGKDLEVELMAISLLFNGHILLESVPGTGKTMLAKSFAAAIGGHFSRIQFTPDVLPSDVTGIQFFNPKVQEFELRPGPIMANLVLADEINRATPRTQSSLLEVMEERQVTIDGITVPINEPFMVIATQNPVESQQGTFPLPVAQMDRFFMKIKVGYPAFEEEKQIMHNGRVNPGQDPLRQVFSLSDLVELKKTINKVYMTNDMEDYLLSIVRRTREHSSIELGVSPRGTLALMKASQGKAFLNGRTFVTPDDIKSVAPFVIGHRIILSIEGSLTKSQEEIILEIIDSVPVPVEAGANG</sequence>
<keyword evidence="3" id="KW-1185">Reference proteome</keyword>
<dbReference type="PANTHER" id="PTHR42759">
    <property type="entry name" value="MOXR FAMILY PROTEIN"/>
    <property type="match status" value="1"/>
</dbReference>
<dbReference type="Proteomes" id="UP000679749">
    <property type="component" value="Unassembled WGS sequence"/>
</dbReference>
<dbReference type="InterPro" id="IPR050764">
    <property type="entry name" value="CbbQ/NirQ/NorQ/GpvN"/>
</dbReference>
<accession>A0A942YVX6</accession>
<dbReference type="InterPro" id="IPR011703">
    <property type="entry name" value="ATPase_AAA-3"/>
</dbReference>
<dbReference type="Gene3D" id="1.10.8.80">
    <property type="entry name" value="Magnesium chelatase subunit I, C-Terminal domain"/>
    <property type="match status" value="1"/>
</dbReference>
<comment type="caution">
    <text evidence="2">The sequence shown here is derived from an EMBL/GenBank/DDBJ whole genome shotgun (WGS) entry which is preliminary data.</text>
</comment>
<name>A0A942YVX6_9BACI</name>
<dbReference type="PANTHER" id="PTHR42759:SF5">
    <property type="entry name" value="METHANOL DEHYDROGENASE REGULATOR"/>
    <property type="match status" value="1"/>
</dbReference>
<evidence type="ECO:0000313" key="2">
    <source>
        <dbReference type="EMBL" id="MBS4212041.1"/>
    </source>
</evidence>
<dbReference type="Gene3D" id="3.40.50.300">
    <property type="entry name" value="P-loop containing nucleotide triphosphate hydrolases"/>
    <property type="match status" value="1"/>
</dbReference>
<dbReference type="InterPro" id="IPR003593">
    <property type="entry name" value="AAA+_ATPase"/>
</dbReference>
<gene>
    <name evidence="2" type="ORF">KHA99_06140</name>
</gene>
<dbReference type="InterPro" id="IPR041628">
    <property type="entry name" value="ChlI/MoxR_AAA_lid"/>
</dbReference>
<proteinExistence type="predicted"/>